<dbReference type="AlphaFoldDB" id="A0A6I4NYX3"/>
<dbReference type="PANTHER" id="PTHR11999">
    <property type="entry name" value="GROUP II PYRIDOXAL-5-PHOSPHATE DECARBOXYLASE"/>
    <property type="match status" value="1"/>
</dbReference>
<sequence length="205" mass="21313">MQQSLEVAATRARSWLERMPEWPILPTAGIEAVEDALGRELPAHGEDPAAVVARLADAVEPGLIAMQSPRFFGWVIGGTLPAALGADWLVSAWDQNTAMRSVTPGVVAAEELAGRWILDLLGLPEGASVGFTTGATMAGFAALAAARDAVLERAGVRERGDRGGPRCGIRRGLNGSRSGEDRRSTRPNSGCLGSREADVSTGGGG</sequence>
<keyword evidence="3 5" id="KW-0663">Pyridoxal phosphate</keyword>
<feature type="non-terminal residue" evidence="7">
    <location>
        <position position="205"/>
    </location>
</feature>
<keyword evidence="4 5" id="KW-0456">Lyase</keyword>
<dbReference type="PANTHER" id="PTHR11999:SF70">
    <property type="entry name" value="MIP05841P"/>
    <property type="match status" value="1"/>
</dbReference>
<accession>A0A6I4NYX3</accession>
<evidence type="ECO:0000256" key="5">
    <source>
        <dbReference type="RuleBase" id="RU000382"/>
    </source>
</evidence>
<dbReference type="Proteomes" id="UP000438182">
    <property type="component" value="Unassembled WGS sequence"/>
</dbReference>
<evidence type="ECO:0008006" key="9">
    <source>
        <dbReference type="Google" id="ProtNLM"/>
    </source>
</evidence>
<dbReference type="Gene3D" id="1.20.1340.10">
    <property type="entry name" value="dopa decarboxylase, N-terminal domain"/>
    <property type="match status" value="1"/>
</dbReference>
<dbReference type="GO" id="GO:0004058">
    <property type="term" value="F:aromatic-L-amino-acid decarboxylase activity"/>
    <property type="evidence" value="ECO:0007669"/>
    <property type="project" value="UniProtKB-ARBA"/>
</dbReference>
<dbReference type="EMBL" id="WSTA01000067">
    <property type="protein sequence ID" value="MWB99580.1"/>
    <property type="molecule type" value="Genomic_DNA"/>
</dbReference>
<dbReference type="GO" id="GO:0030170">
    <property type="term" value="F:pyridoxal phosphate binding"/>
    <property type="evidence" value="ECO:0007669"/>
    <property type="project" value="InterPro"/>
</dbReference>
<evidence type="ECO:0000256" key="2">
    <source>
        <dbReference type="ARBA" id="ARBA00022793"/>
    </source>
</evidence>
<reference evidence="7 8" key="1">
    <citation type="submission" date="2019-12" db="EMBL/GenBank/DDBJ databases">
        <authorList>
            <person name="Kim Y.S."/>
        </authorList>
    </citation>
    <scope>NUCLEOTIDE SEQUENCE [LARGE SCALE GENOMIC DNA]</scope>
    <source>
        <strain evidence="7 8">MMS17-SY077</strain>
    </source>
</reference>
<protein>
    <recommendedName>
        <fullName evidence="9">Aspartate aminotransferase family protein</fullName>
    </recommendedName>
</protein>
<evidence type="ECO:0000256" key="6">
    <source>
        <dbReference type="SAM" id="MobiDB-lite"/>
    </source>
</evidence>
<keyword evidence="8" id="KW-1185">Reference proteome</keyword>
<dbReference type="InterPro" id="IPR002129">
    <property type="entry name" value="PyrdxlP-dep_de-COase"/>
</dbReference>
<dbReference type="Pfam" id="PF00282">
    <property type="entry name" value="Pyridoxal_deC"/>
    <property type="match status" value="1"/>
</dbReference>
<proteinExistence type="inferred from homology"/>
<dbReference type="InterPro" id="IPR015421">
    <property type="entry name" value="PyrdxlP-dep_Trfase_major"/>
</dbReference>
<evidence type="ECO:0000256" key="4">
    <source>
        <dbReference type="ARBA" id="ARBA00023239"/>
    </source>
</evidence>
<dbReference type="Gene3D" id="3.40.640.10">
    <property type="entry name" value="Type I PLP-dependent aspartate aminotransferase-like (Major domain)"/>
    <property type="match status" value="1"/>
</dbReference>
<organism evidence="7 8">
    <name type="scientific">Agromyces seonyuensis</name>
    <dbReference type="NCBI Taxonomy" id="2662446"/>
    <lineage>
        <taxon>Bacteria</taxon>
        <taxon>Bacillati</taxon>
        <taxon>Actinomycetota</taxon>
        <taxon>Actinomycetes</taxon>
        <taxon>Micrococcales</taxon>
        <taxon>Microbacteriaceae</taxon>
        <taxon>Agromyces</taxon>
    </lineage>
</organism>
<dbReference type="InterPro" id="IPR010977">
    <property type="entry name" value="Aromatic_deC"/>
</dbReference>
<name>A0A6I4NYX3_9MICO</name>
<dbReference type="InterPro" id="IPR015424">
    <property type="entry name" value="PyrdxlP-dep_Trfase"/>
</dbReference>
<evidence type="ECO:0000256" key="1">
    <source>
        <dbReference type="ARBA" id="ARBA00001933"/>
    </source>
</evidence>
<comment type="similarity">
    <text evidence="5">Belongs to the group II decarboxylase family.</text>
</comment>
<feature type="region of interest" description="Disordered" evidence="6">
    <location>
        <begin position="156"/>
        <end position="205"/>
    </location>
</feature>
<evidence type="ECO:0000256" key="3">
    <source>
        <dbReference type="ARBA" id="ARBA00022898"/>
    </source>
</evidence>
<gene>
    <name evidence="7" type="ORF">GB864_13600</name>
</gene>
<evidence type="ECO:0000313" key="7">
    <source>
        <dbReference type="EMBL" id="MWB99580.1"/>
    </source>
</evidence>
<comment type="cofactor">
    <cofactor evidence="1 5">
        <name>pyridoxal 5'-phosphate</name>
        <dbReference type="ChEBI" id="CHEBI:597326"/>
    </cofactor>
</comment>
<dbReference type="GO" id="GO:0019752">
    <property type="term" value="P:carboxylic acid metabolic process"/>
    <property type="evidence" value="ECO:0007669"/>
    <property type="project" value="InterPro"/>
</dbReference>
<dbReference type="SUPFAM" id="SSF53383">
    <property type="entry name" value="PLP-dependent transferases"/>
    <property type="match status" value="1"/>
</dbReference>
<keyword evidence="2" id="KW-0210">Decarboxylase</keyword>
<evidence type="ECO:0000313" key="8">
    <source>
        <dbReference type="Proteomes" id="UP000438182"/>
    </source>
</evidence>
<comment type="caution">
    <text evidence="7">The sequence shown here is derived from an EMBL/GenBank/DDBJ whole genome shotgun (WGS) entry which is preliminary data.</text>
</comment>